<keyword evidence="4 5" id="KW-0274">FAD</keyword>
<dbReference type="Pfam" id="PF02770">
    <property type="entry name" value="Acyl-CoA_dh_M"/>
    <property type="match status" value="1"/>
</dbReference>
<comment type="caution">
    <text evidence="9">The sequence shown here is derived from an EMBL/GenBank/DDBJ whole genome shotgun (WGS) entry which is preliminary data.</text>
</comment>
<feature type="domain" description="Acyl-CoA dehydrogenase/oxidase N-terminal" evidence="8">
    <location>
        <begin position="8"/>
        <end position="119"/>
    </location>
</feature>
<keyword evidence="10" id="KW-1185">Reference proteome</keyword>
<evidence type="ECO:0000256" key="3">
    <source>
        <dbReference type="ARBA" id="ARBA00022630"/>
    </source>
</evidence>
<dbReference type="Gene3D" id="1.20.140.10">
    <property type="entry name" value="Butyryl-CoA Dehydrogenase, subunit A, domain 3"/>
    <property type="match status" value="1"/>
</dbReference>
<dbReference type="PROSITE" id="PS00073">
    <property type="entry name" value="ACYL_COA_DH_2"/>
    <property type="match status" value="1"/>
</dbReference>
<dbReference type="Pfam" id="PF00441">
    <property type="entry name" value="Acyl-CoA_dh_1"/>
    <property type="match status" value="1"/>
</dbReference>
<dbReference type="InterPro" id="IPR013786">
    <property type="entry name" value="AcylCoA_DH/ox_N"/>
</dbReference>
<dbReference type="InterPro" id="IPR006091">
    <property type="entry name" value="Acyl-CoA_Oxase/DH_mid-dom"/>
</dbReference>
<evidence type="ECO:0000256" key="2">
    <source>
        <dbReference type="ARBA" id="ARBA00009347"/>
    </source>
</evidence>
<dbReference type="InterPro" id="IPR006089">
    <property type="entry name" value="Acyl-CoA_DH_CS"/>
</dbReference>
<feature type="domain" description="Acyl-CoA oxidase/dehydrogenase middle" evidence="7">
    <location>
        <begin position="123"/>
        <end position="219"/>
    </location>
</feature>
<dbReference type="InterPro" id="IPR046373">
    <property type="entry name" value="Acyl-CoA_Oxase/DH_mid-dom_sf"/>
</dbReference>
<dbReference type="InterPro" id="IPR036250">
    <property type="entry name" value="AcylCo_DH-like_C"/>
</dbReference>
<dbReference type="SUPFAM" id="SSF56645">
    <property type="entry name" value="Acyl-CoA dehydrogenase NM domain-like"/>
    <property type="match status" value="1"/>
</dbReference>
<sequence>MSKYRFETDEHELFRTTIRKFLQKEAEPYYEQWEEDRMIPLGFWKRMGEMGFLCPHVEETYGGLGLDFSYSLIILEELERIGTSLIGIGLHSDIVTPYIESYGTKIQKEKWLPGCVTGDHITAVAMTEPGTGSDLANIKTTAIRDGDHFIVNGQKTFITNGIRADLILVVVKTDPDAELKHKGVSLLMVEGDSPGFSRGRKLNKVGLHAQDTAELYFEDFRVPKENLIGEEGKGFSYLMEKLQQERLVVAISGQVASEDMLEMTLEYVKSRKAFGRTIGSFQNSRFKLAEIATQVELGRTFLESLIEDHIAGKDIVTNVSMAKYWLTDTAKQIANECMQLHGGYGYMEEYKIARRFRDTPVAAIYAGSNEIMKSIIAKNKGL</sequence>
<dbReference type="Gene3D" id="1.10.540.10">
    <property type="entry name" value="Acyl-CoA dehydrogenase/oxidase, N-terminal domain"/>
    <property type="match status" value="1"/>
</dbReference>
<name>A0ABP3QTT1_9BACI</name>
<protein>
    <submittedName>
        <fullName evidence="9">Acyl-CoA dehydrogenase family protein</fullName>
    </submittedName>
</protein>
<reference evidence="10" key="1">
    <citation type="journal article" date="2019" name="Int. J. Syst. Evol. Microbiol.">
        <title>The Global Catalogue of Microorganisms (GCM) 10K type strain sequencing project: providing services to taxonomists for standard genome sequencing and annotation.</title>
        <authorList>
            <consortium name="The Broad Institute Genomics Platform"/>
            <consortium name="The Broad Institute Genome Sequencing Center for Infectious Disease"/>
            <person name="Wu L."/>
            <person name="Ma J."/>
        </authorList>
    </citation>
    <scope>NUCLEOTIDE SEQUENCE [LARGE SCALE GENOMIC DNA]</scope>
    <source>
        <strain evidence="10">JCM 15395</strain>
    </source>
</reference>
<dbReference type="InterPro" id="IPR009075">
    <property type="entry name" value="AcylCo_DH/oxidase_C"/>
</dbReference>
<accession>A0ABP3QTT1</accession>
<evidence type="ECO:0000259" key="6">
    <source>
        <dbReference type="Pfam" id="PF00441"/>
    </source>
</evidence>
<keyword evidence="3 5" id="KW-0285">Flavoprotein</keyword>
<evidence type="ECO:0000313" key="10">
    <source>
        <dbReference type="Proteomes" id="UP001500866"/>
    </source>
</evidence>
<dbReference type="Pfam" id="PF02771">
    <property type="entry name" value="Acyl-CoA_dh_N"/>
    <property type="match status" value="1"/>
</dbReference>
<comment type="cofactor">
    <cofactor evidence="1 5">
        <name>FAD</name>
        <dbReference type="ChEBI" id="CHEBI:57692"/>
    </cofactor>
</comment>
<organism evidence="9 10">
    <name type="scientific">Virgibacillus siamensis</name>
    <dbReference type="NCBI Taxonomy" id="480071"/>
    <lineage>
        <taxon>Bacteria</taxon>
        <taxon>Bacillati</taxon>
        <taxon>Bacillota</taxon>
        <taxon>Bacilli</taxon>
        <taxon>Bacillales</taxon>
        <taxon>Bacillaceae</taxon>
        <taxon>Virgibacillus</taxon>
    </lineage>
</organism>
<evidence type="ECO:0000259" key="7">
    <source>
        <dbReference type="Pfam" id="PF02770"/>
    </source>
</evidence>
<evidence type="ECO:0000256" key="1">
    <source>
        <dbReference type="ARBA" id="ARBA00001974"/>
    </source>
</evidence>
<feature type="domain" description="Acyl-CoA dehydrogenase/oxidase C-terminal" evidence="6">
    <location>
        <begin position="232"/>
        <end position="379"/>
    </location>
</feature>
<keyword evidence="5" id="KW-0560">Oxidoreductase</keyword>
<comment type="similarity">
    <text evidence="2 5">Belongs to the acyl-CoA dehydrogenase family.</text>
</comment>
<evidence type="ECO:0000313" key="9">
    <source>
        <dbReference type="EMBL" id="GAA0597423.1"/>
    </source>
</evidence>
<dbReference type="PANTHER" id="PTHR43884:SF12">
    <property type="entry name" value="ISOVALERYL-COA DEHYDROGENASE, MITOCHONDRIAL-RELATED"/>
    <property type="match status" value="1"/>
</dbReference>
<dbReference type="EMBL" id="BAAADS010000008">
    <property type="protein sequence ID" value="GAA0597423.1"/>
    <property type="molecule type" value="Genomic_DNA"/>
</dbReference>
<evidence type="ECO:0000259" key="8">
    <source>
        <dbReference type="Pfam" id="PF02771"/>
    </source>
</evidence>
<evidence type="ECO:0000256" key="5">
    <source>
        <dbReference type="RuleBase" id="RU362125"/>
    </source>
</evidence>
<dbReference type="Gene3D" id="2.40.110.10">
    <property type="entry name" value="Butyryl-CoA Dehydrogenase, subunit A, domain 2"/>
    <property type="match status" value="1"/>
</dbReference>
<dbReference type="PANTHER" id="PTHR43884">
    <property type="entry name" value="ACYL-COA DEHYDROGENASE"/>
    <property type="match status" value="1"/>
</dbReference>
<dbReference type="InterPro" id="IPR009100">
    <property type="entry name" value="AcylCoA_DH/oxidase_NM_dom_sf"/>
</dbReference>
<dbReference type="SUPFAM" id="SSF47203">
    <property type="entry name" value="Acyl-CoA dehydrogenase C-terminal domain-like"/>
    <property type="match status" value="1"/>
</dbReference>
<dbReference type="Proteomes" id="UP001500866">
    <property type="component" value="Unassembled WGS sequence"/>
</dbReference>
<evidence type="ECO:0000256" key="4">
    <source>
        <dbReference type="ARBA" id="ARBA00022827"/>
    </source>
</evidence>
<gene>
    <name evidence="9" type="ORF">GCM10009001_11990</name>
</gene>
<dbReference type="RefSeq" id="WP_343811215.1">
    <property type="nucleotide sequence ID" value="NZ_BAAADS010000008.1"/>
</dbReference>
<dbReference type="InterPro" id="IPR037069">
    <property type="entry name" value="AcylCoA_DH/ox_N_sf"/>
</dbReference>
<proteinExistence type="inferred from homology"/>